<protein>
    <recommendedName>
        <fullName evidence="1">PASTA domain-containing protein</fullName>
    </recommendedName>
</protein>
<keyword evidence="3" id="KW-1185">Reference proteome</keyword>
<dbReference type="CDD" id="cd06577">
    <property type="entry name" value="PASTA_pknB"/>
    <property type="match status" value="1"/>
</dbReference>
<dbReference type="Pfam" id="PF03793">
    <property type="entry name" value="PASTA"/>
    <property type="match status" value="1"/>
</dbReference>
<gene>
    <name evidence="2" type="ORF">FC80_GL001499</name>
</gene>
<dbReference type="OrthoDB" id="2300363at2"/>
<dbReference type="PROSITE" id="PS51178">
    <property type="entry name" value="PASTA"/>
    <property type="match status" value="1"/>
</dbReference>
<dbReference type="SMART" id="SM00740">
    <property type="entry name" value="PASTA"/>
    <property type="match status" value="1"/>
</dbReference>
<dbReference type="Proteomes" id="UP000051131">
    <property type="component" value="Unassembled WGS sequence"/>
</dbReference>
<evidence type="ECO:0000313" key="2">
    <source>
        <dbReference type="EMBL" id="KRM90162.1"/>
    </source>
</evidence>
<name>A0A0R2CGC1_9LACO</name>
<comment type="caution">
    <text evidence="2">The sequence shown here is derived from an EMBL/GenBank/DDBJ whole genome shotgun (WGS) entry which is preliminary data.</text>
</comment>
<dbReference type="RefSeq" id="WP_057829712.1">
    <property type="nucleotide sequence ID" value="NZ_AYZE01000016.1"/>
</dbReference>
<feature type="domain" description="PASTA" evidence="1">
    <location>
        <begin position="37"/>
        <end position="107"/>
    </location>
</feature>
<sequence>MGKVKIVGKIIKTTGKIFAPTVTEQATKFVRKQIDKRDGYVKIPDVLSMPLDEAIKVLESYGFQTGKMQVEAHPKYATKKVEVVLRVAPRVGTSVAPGTFLKLEYADETTILNSKELLEEKNRVKANKKQKQQETVKNVGEKSKKIVTSIGEKAHIIKQNNK</sequence>
<accession>A0A0R2CGC1</accession>
<dbReference type="PATRIC" id="fig|1423729.3.peg.1521"/>
<reference evidence="2 3" key="1">
    <citation type="journal article" date="2015" name="Genome Announc.">
        <title>Expanding the biotechnology potential of lactobacilli through comparative genomics of 213 strains and associated genera.</title>
        <authorList>
            <person name="Sun Z."/>
            <person name="Harris H.M."/>
            <person name="McCann A."/>
            <person name="Guo C."/>
            <person name="Argimon S."/>
            <person name="Zhang W."/>
            <person name="Yang X."/>
            <person name="Jeffery I.B."/>
            <person name="Cooney J.C."/>
            <person name="Kagawa T.F."/>
            <person name="Liu W."/>
            <person name="Song Y."/>
            <person name="Salvetti E."/>
            <person name="Wrobel A."/>
            <person name="Rasinkangas P."/>
            <person name="Parkhill J."/>
            <person name="Rea M.C."/>
            <person name="O'Sullivan O."/>
            <person name="Ritari J."/>
            <person name="Douillard F.P."/>
            <person name="Paul Ross R."/>
            <person name="Yang R."/>
            <person name="Briner A.E."/>
            <person name="Felis G.E."/>
            <person name="de Vos W.M."/>
            <person name="Barrangou R."/>
            <person name="Klaenhammer T.R."/>
            <person name="Caufield P.W."/>
            <person name="Cui Y."/>
            <person name="Zhang H."/>
            <person name="O'Toole P.W."/>
        </authorList>
    </citation>
    <scope>NUCLEOTIDE SEQUENCE [LARGE SCALE GENOMIC DNA]</scope>
    <source>
        <strain evidence="2 3">DSM 21116</strain>
    </source>
</reference>
<dbReference type="Gene3D" id="3.30.10.20">
    <property type="match status" value="1"/>
</dbReference>
<dbReference type="EMBL" id="AYZE01000016">
    <property type="protein sequence ID" value="KRM90162.1"/>
    <property type="molecule type" value="Genomic_DNA"/>
</dbReference>
<dbReference type="AlphaFoldDB" id="A0A0R2CGC1"/>
<organism evidence="2 3">
    <name type="scientific">Liquorilactobacillus cacaonum DSM 21116</name>
    <dbReference type="NCBI Taxonomy" id="1423729"/>
    <lineage>
        <taxon>Bacteria</taxon>
        <taxon>Bacillati</taxon>
        <taxon>Bacillota</taxon>
        <taxon>Bacilli</taxon>
        <taxon>Lactobacillales</taxon>
        <taxon>Lactobacillaceae</taxon>
        <taxon>Liquorilactobacillus</taxon>
    </lineage>
</organism>
<dbReference type="InterPro" id="IPR005543">
    <property type="entry name" value="PASTA_dom"/>
</dbReference>
<evidence type="ECO:0000259" key="1">
    <source>
        <dbReference type="PROSITE" id="PS51178"/>
    </source>
</evidence>
<evidence type="ECO:0000313" key="3">
    <source>
        <dbReference type="Proteomes" id="UP000051131"/>
    </source>
</evidence>
<proteinExistence type="predicted"/>